<evidence type="ECO:0000313" key="4">
    <source>
        <dbReference type="EMBL" id="CEQ41185.1"/>
    </source>
</evidence>
<dbReference type="InterPro" id="IPR043502">
    <property type="entry name" value="DNA/RNA_pol_sf"/>
</dbReference>
<feature type="domain" description="UmuC" evidence="3">
    <location>
        <begin position="162"/>
        <end position="361"/>
    </location>
</feature>
<dbReference type="GO" id="GO:0003684">
    <property type="term" value="F:damaged DNA binding"/>
    <property type="evidence" value="ECO:0007669"/>
    <property type="project" value="InterPro"/>
</dbReference>
<gene>
    <name evidence="4" type="primary">SPOSA6832_02879</name>
</gene>
<dbReference type="Pfam" id="PF00817">
    <property type="entry name" value="IMS"/>
    <property type="match status" value="1"/>
</dbReference>
<dbReference type="FunFam" id="3.40.1170.60:FF:000014">
    <property type="entry name" value="Related to DNA polymerase kappa"/>
    <property type="match status" value="1"/>
</dbReference>
<dbReference type="EMBL" id="CENE01000012">
    <property type="protein sequence ID" value="CEQ41185.1"/>
    <property type="molecule type" value="Genomic_DNA"/>
</dbReference>
<dbReference type="AlphaFoldDB" id="A0A0D6ENP0"/>
<dbReference type="PANTHER" id="PTHR11076">
    <property type="entry name" value="DNA REPAIR POLYMERASE UMUC / TRANSFERASE FAMILY MEMBER"/>
    <property type="match status" value="1"/>
</dbReference>
<dbReference type="InterPro" id="IPR050116">
    <property type="entry name" value="DNA_polymerase-Y"/>
</dbReference>
<evidence type="ECO:0000259" key="3">
    <source>
        <dbReference type="PROSITE" id="PS50173"/>
    </source>
</evidence>
<evidence type="ECO:0000256" key="1">
    <source>
        <dbReference type="ARBA" id="ARBA00016178"/>
    </source>
</evidence>
<accession>A0A0D6ENP0</accession>
<keyword evidence="5" id="KW-1185">Reference proteome</keyword>
<dbReference type="InterPro" id="IPR022880">
    <property type="entry name" value="DNApol_IV"/>
</dbReference>
<feature type="compositionally biased region" description="Low complexity" evidence="2">
    <location>
        <begin position="718"/>
        <end position="732"/>
    </location>
</feature>
<dbReference type="SUPFAM" id="SSF56672">
    <property type="entry name" value="DNA/RNA polymerases"/>
    <property type="match status" value="1"/>
</dbReference>
<dbReference type="InterPro" id="IPR043128">
    <property type="entry name" value="Rev_trsase/Diguanyl_cyclase"/>
</dbReference>
<feature type="region of interest" description="Disordered" evidence="2">
    <location>
        <begin position="804"/>
        <end position="839"/>
    </location>
</feature>
<dbReference type="PANTHER" id="PTHR11076:SF33">
    <property type="entry name" value="DNA POLYMERASE KAPPA"/>
    <property type="match status" value="1"/>
</dbReference>
<feature type="non-terminal residue" evidence="4">
    <location>
        <position position="1"/>
    </location>
</feature>
<dbReference type="InterPro" id="IPR036775">
    <property type="entry name" value="DNA_pol_Y-fam_lit_finger_sf"/>
</dbReference>
<dbReference type="OrthoDB" id="1747274at2759"/>
<name>A0A0D6ENP0_SPOSA</name>
<feature type="compositionally biased region" description="Basic and acidic residues" evidence="2">
    <location>
        <begin position="804"/>
        <end position="816"/>
    </location>
</feature>
<dbReference type="CDD" id="cd03586">
    <property type="entry name" value="PolY_Pol_IV_kappa"/>
    <property type="match status" value="1"/>
</dbReference>
<sequence>MASTSLPAGPPEAGPSKSFMNRMSGPSDLKAGLGGKRTAEEVQRIIYETSKESGGELTGPAGGPQRRLKVFQYARSGSLMVSGVNHIVYADDQQRRDKEVEARGNRLQALLASRELTANGREEEEVDRILEELEEKRDLSRVIALIDAGALLLPRSSLIANSATSSADAFYANVHEREDPSLAGKAFGVGGGMLTTASYEARKYGCRSAMPLFVAKKLCPHLISLKLEPKLYVAASREIMAVLENYGPISPASLDEACKLRSTSFRVPLNSLAQRYATDVDMTDYCEREQVSPSEAISRLRQEVFSTTGLTVSAGVSPNKALSKICADINKPNGQFIVDPTAEACMAFIKDVRLRRCYGIGRVTETVLNAIGLETVGDIYTKRSKLYLVVSYSSSSRHRRDHLGNKDVFKWLLSLYLGLGSNRVRGNRKTYGVEKTFHPTSDREVFDEIRTCADARSQPQKLRRVAKSLAKDLARSEFSGRTITLCASFSSLTPFARADGALLIFSRIKHDNFESITRAHTPGKNIYIQSFTDIYRSVGRCIALAAQPADLGIVLHSWGLMLLHKEMDDRRVALVRGEKVKGGTSPTLKARLLGLRVGNLRDERKEKTNKIDGWFTKPLTSKNSKEEERSDSDDESGIERCSDESGEEDAGEEDGLKRQLEQLKQAALAPDPGRGGRCCGRQREVADTDDDDQKGGEMPLPARTGSPKASTSKPFPLPSCKSAASSSSKLGCPPKPPKRKSPEPLSSTSTSICDAAEPSKRAKKKNTSSTTSPPPPPNLYEFTCPVCAKVLHGSETAMNGHVANHFEEPGKGKKSLDGPGGVLVKNNKPASKAKGKRKG</sequence>
<dbReference type="PROSITE" id="PS50173">
    <property type="entry name" value="UMUC"/>
    <property type="match status" value="1"/>
</dbReference>
<reference evidence="5" key="1">
    <citation type="submission" date="2015-02" db="EMBL/GenBank/DDBJ databases">
        <authorList>
            <person name="Gon?alves P."/>
        </authorList>
    </citation>
    <scope>NUCLEOTIDE SEQUENCE [LARGE SCALE GENOMIC DNA]</scope>
</reference>
<proteinExistence type="predicted"/>
<feature type="compositionally biased region" description="Acidic residues" evidence="2">
    <location>
        <begin position="644"/>
        <end position="653"/>
    </location>
</feature>
<dbReference type="Proteomes" id="UP000243876">
    <property type="component" value="Unassembled WGS sequence"/>
</dbReference>
<dbReference type="Gene3D" id="3.30.1490.100">
    <property type="entry name" value="DNA polymerase, Y-family, little finger domain"/>
    <property type="match status" value="1"/>
</dbReference>
<dbReference type="InterPro" id="IPR001126">
    <property type="entry name" value="UmuC"/>
</dbReference>
<dbReference type="Gene3D" id="3.40.1170.60">
    <property type="match status" value="1"/>
</dbReference>
<evidence type="ECO:0000313" key="5">
    <source>
        <dbReference type="Proteomes" id="UP000243876"/>
    </source>
</evidence>
<dbReference type="GO" id="GO:0042276">
    <property type="term" value="P:error-prone translesion synthesis"/>
    <property type="evidence" value="ECO:0007669"/>
    <property type="project" value="TreeGrafter"/>
</dbReference>
<dbReference type="Gene3D" id="1.10.150.810">
    <property type="match status" value="1"/>
</dbReference>
<protein>
    <recommendedName>
        <fullName evidence="1">DNA polymerase kappa</fullName>
    </recommendedName>
</protein>
<dbReference type="GO" id="GO:0070987">
    <property type="term" value="P:error-free translesion synthesis"/>
    <property type="evidence" value="ECO:0007669"/>
    <property type="project" value="UniProtKB-ARBA"/>
</dbReference>
<organism evidence="4 5">
    <name type="scientific">Sporidiobolus salmonicolor</name>
    <name type="common">Yeast-like fungus</name>
    <name type="synonym">Sporobolomyces salmonicolor</name>
    <dbReference type="NCBI Taxonomy" id="5005"/>
    <lineage>
        <taxon>Eukaryota</taxon>
        <taxon>Fungi</taxon>
        <taxon>Dikarya</taxon>
        <taxon>Basidiomycota</taxon>
        <taxon>Pucciniomycotina</taxon>
        <taxon>Microbotryomycetes</taxon>
        <taxon>Sporidiobolales</taxon>
        <taxon>Sporidiobolaceae</taxon>
        <taxon>Sporobolomyces</taxon>
    </lineage>
</organism>
<dbReference type="GO" id="GO:0006281">
    <property type="term" value="P:DNA repair"/>
    <property type="evidence" value="ECO:0007669"/>
    <property type="project" value="InterPro"/>
</dbReference>
<feature type="region of interest" description="Disordered" evidence="2">
    <location>
        <begin position="1"/>
        <end position="37"/>
    </location>
</feature>
<feature type="region of interest" description="Disordered" evidence="2">
    <location>
        <begin position="614"/>
        <end position="781"/>
    </location>
</feature>
<dbReference type="Gene3D" id="3.30.70.270">
    <property type="match status" value="1"/>
</dbReference>
<dbReference type="GO" id="GO:0003887">
    <property type="term" value="F:DNA-directed DNA polymerase activity"/>
    <property type="evidence" value="ECO:0007669"/>
    <property type="project" value="InterPro"/>
</dbReference>
<dbReference type="GO" id="GO:0005634">
    <property type="term" value="C:nucleus"/>
    <property type="evidence" value="ECO:0007669"/>
    <property type="project" value="TreeGrafter"/>
</dbReference>
<evidence type="ECO:0000256" key="2">
    <source>
        <dbReference type="SAM" id="MobiDB-lite"/>
    </source>
</evidence>